<evidence type="ECO:0000259" key="8">
    <source>
        <dbReference type="PROSITE" id="PS50076"/>
    </source>
</evidence>
<dbReference type="OMA" id="VWWHCLL"/>
<dbReference type="Pfam" id="PF00226">
    <property type="entry name" value="DnaJ"/>
    <property type="match status" value="1"/>
</dbReference>
<protein>
    <recommendedName>
        <fullName evidence="3">DnaJ homolog subfamily C member 22</fullName>
    </recommendedName>
</protein>
<keyword evidence="6 7" id="KW-0472">Membrane</keyword>
<dbReference type="InterPro" id="IPR001623">
    <property type="entry name" value="DnaJ_domain"/>
</dbReference>
<sequence length="352" mass="40987">MPEKSLFVTYFLWLFFGVFGLHHFYLGRDIQGFLWFSSFGGYLAGWLRDLFYIPSYVKAANHDSDYMSQFSDKVRNSKSPPYSLWRNCGCVFTAYIWGSMIHMAIPKEEFSNPYTDLLYHLVPLGIALGVWSVGNIGHEEGSIKWPLLAAYGFYPLYLYYNEDWSFTLMTMASTYAFEMKSKQWKRKIKPQKNFLRRASVVLLCLSVYFALWTSSIYFNASITDDEDNEIPIREAIHHFFTSPWWNDLSQSLLDIYNYGNTHGWDEILKKVIELLDPLGEQNAFNVLGLSAGANQTEINTTCRRLSVKYHPDKVKDAEEKVKAQEMFYEIQQACELLSSNRKKRGKKNKKSV</sequence>
<evidence type="ECO:0000256" key="1">
    <source>
        <dbReference type="ARBA" id="ARBA00002080"/>
    </source>
</evidence>
<comment type="function">
    <text evidence="1">May function as a co-chaperone.</text>
</comment>
<dbReference type="PRINTS" id="PR00625">
    <property type="entry name" value="JDOMAIN"/>
</dbReference>
<feature type="transmembrane region" description="Helical" evidence="7">
    <location>
        <begin position="157"/>
        <end position="177"/>
    </location>
</feature>
<dbReference type="PANTHER" id="PTHR44733">
    <property type="entry name" value="DNAJ HOMOLOG SUBFAMILY C MEMBER 22"/>
    <property type="match status" value="1"/>
</dbReference>
<accession>A0A8I6TLF1</accession>
<feature type="domain" description="J" evidence="8">
    <location>
        <begin position="282"/>
        <end position="351"/>
    </location>
</feature>
<dbReference type="CDD" id="cd06257">
    <property type="entry name" value="DnaJ"/>
    <property type="match status" value="1"/>
</dbReference>
<dbReference type="PANTHER" id="PTHR44733:SF1">
    <property type="entry name" value="DNAJ HOMOLOG SUBFAMILY C MEMBER 22"/>
    <property type="match status" value="1"/>
</dbReference>
<evidence type="ECO:0000256" key="2">
    <source>
        <dbReference type="ARBA" id="ARBA00004141"/>
    </source>
</evidence>
<evidence type="ECO:0000256" key="4">
    <source>
        <dbReference type="ARBA" id="ARBA00022692"/>
    </source>
</evidence>
<dbReference type="CTD" id="32683"/>
<keyword evidence="10" id="KW-1185">Reference proteome</keyword>
<dbReference type="KEGG" id="clec:106673805"/>
<evidence type="ECO:0000313" key="9">
    <source>
        <dbReference type="EnsemblMetazoa" id="XP_014261574.1"/>
    </source>
</evidence>
<evidence type="ECO:0000256" key="3">
    <source>
        <dbReference type="ARBA" id="ARBA00020945"/>
    </source>
</evidence>
<dbReference type="EnsemblMetazoa" id="XM_014406088.2">
    <property type="protein sequence ID" value="XP_014261574.1"/>
    <property type="gene ID" value="LOC106673805"/>
</dbReference>
<dbReference type="InterPro" id="IPR036869">
    <property type="entry name" value="J_dom_sf"/>
</dbReference>
<organism evidence="9 10">
    <name type="scientific">Cimex lectularius</name>
    <name type="common">Bed bug</name>
    <name type="synonym">Acanthia lectularia</name>
    <dbReference type="NCBI Taxonomy" id="79782"/>
    <lineage>
        <taxon>Eukaryota</taxon>
        <taxon>Metazoa</taxon>
        <taxon>Ecdysozoa</taxon>
        <taxon>Arthropoda</taxon>
        <taxon>Hexapoda</taxon>
        <taxon>Insecta</taxon>
        <taxon>Pterygota</taxon>
        <taxon>Neoptera</taxon>
        <taxon>Paraneoptera</taxon>
        <taxon>Hemiptera</taxon>
        <taxon>Heteroptera</taxon>
        <taxon>Panheteroptera</taxon>
        <taxon>Cimicomorpha</taxon>
        <taxon>Cimicidae</taxon>
        <taxon>Cimex</taxon>
    </lineage>
</organism>
<keyword evidence="4 7" id="KW-0812">Transmembrane</keyword>
<dbReference type="SMART" id="SM00271">
    <property type="entry name" value="DnaJ"/>
    <property type="match status" value="1"/>
</dbReference>
<dbReference type="AlphaFoldDB" id="A0A8I6TLF1"/>
<evidence type="ECO:0000256" key="7">
    <source>
        <dbReference type="SAM" id="Phobius"/>
    </source>
</evidence>
<evidence type="ECO:0000256" key="6">
    <source>
        <dbReference type="ARBA" id="ARBA00023136"/>
    </source>
</evidence>
<dbReference type="SUPFAM" id="SSF46565">
    <property type="entry name" value="Chaperone J-domain"/>
    <property type="match status" value="1"/>
</dbReference>
<comment type="subcellular location">
    <subcellularLocation>
        <location evidence="2">Membrane</location>
        <topology evidence="2">Multi-pass membrane protein</topology>
    </subcellularLocation>
</comment>
<keyword evidence="5 7" id="KW-1133">Transmembrane helix</keyword>
<dbReference type="Pfam" id="PF05154">
    <property type="entry name" value="TM2"/>
    <property type="match status" value="1"/>
</dbReference>
<dbReference type="OrthoDB" id="10262359at2759"/>
<dbReference type="PROSITE" id="PS50076">
    <property type="entry name" value="DNAJ_2"/>
    <property type="match status" value="1"/>
</dbReference>
<dbReference type="InterPro" id="IPR007829">
    <property type="entry name" value="TM2"/>
</dbReference>
<feature type="transmembrane region" description="Helical" evidence="7">
    <location>
        <begin position="33"/>
        <end position="53"/>
    </location>
</feature>
<proteinExistence type="predicted"/>
<feature type="transmembrane region" description="Helical" evidence="7">
    <location>
        <begin position="198"/>
        <end position="218"/>
    </location>
</feature>
<feature type="transmembrane region" description="Helical" evidence="7">
    <location>
        <begin position="84"/>
        <end position="105"/>
    </location>
</feature>
<dbReference type="RefSeq" id="XP_014261574.1">
    <property type="nucleotide sequence ID" value="XM_014406088.2"/>
</dbReference>
<dbReference type="Gene3D" id="1.10.287.110">
    <property type="entry name" value="DnaJ domain"/>
    <property type="match status" value="1"/>
</dbReference>
<name>A0A8I6TLF1_CIMLE</name>
<dbReference type="Proteomes" id="UP000494040">
    <property type="component" value="Unassembled WGS sequence"/>
</dbReference>
<evidence type="ECO:0000256" key="5">
    <source>
        <dbReference type="ARBA" id="ARBA00022989"/>
    </source>
</evidence>
<evidence type="ECO:0000313" key="10">
    <source>
        <dbReference type="Proteomes" id="UP000494040"/>
    </source>
</evidence>
<feature type="transmembrane region" description="Helical" evidence="7">
    <location>
        <begin position="6"/>
        <end position="26"/>
    </location>
</feature>
<dbReference type="GeneID" id="106673805"/>
<dbReference type="GO" id="GO:0016020">
    <property type="term" value="C:membrane"/>
    <property type="evidence" value="ECO:0007669"/>
    <property type="project" value="UniProtKB-SubCell"/>
</dbReference>
<reference evidence="9" key="1">
    <citation type="submission" date="2022-01" db="UniProtKB">
        <authorList>
            <consortium name="EnsemblMetazoa"/>
        </authorList>
    </citation>
    <scope>IDENTIFICATION</scope>
</reference>